<proteinExistence type="predicted"/>
<dbReference type="InterPro" id="IPR019734">
    <property type="entry name" value="TPR_rpt"/>
</dbReference>
<dbReference type="EMBL" id="BARV01006115">
    <property type="protein sequence ID" value="GAI08236.1"/>
    <property type="molecule type" value="Genomic_DNA"/>
</dbReference>
<feature type="non-terminal residue" evidence="3">
    <location>
        <position position="1"/>
    </location>
</feature>
<dbReference type="Gene3D" id="1.25.40.10">
    <property type="entry name" value="Tetratricopeptide repeat domain"/>
    <property type="match status" value="1"/>
</dbReference>
<dbReference type="SUPFAM" id="SSF48452">
    <property type="entry name" value="TPR-like"/>
    <property type="match status" value="1"/>
</dbReference>
<dbReference type="PANTHER" id="PTHR44943">
    <property type="entry name" value="CELLULOSE SYNTHASE OPERON PROTEIN C"/>
    <property type="match status" value="1"/>
</dbReference>
<dbReference type="AlphaFoldDB" id="X1LQZ2"/>
<organism evidence="3">
    <name type="scientific">marine sediment metagenome</name>
    <dbReference type="NCBI Taxonomy" id="412755"/>
    <lineage>
        <taxon>unclassified sequences</taxon>
        <taxon>metagenomes</taxon>
        <taxon>ecological metagenomes</taxon>
    </lineage>
</organism>
<dbReference type="InterPro" id="IPR051685">
    <property type="entry name" value="Ycf3/AcsC/BcsC/TPR_MFPF"/>
</dbReference>
<evidence type="ECO:0000256" key="2">
    <source>
        <dbReference type="ARBA" id="ARBA00022803"/>
    </source>
</evidence>
<protein>
    <submittedName>
        <fullName evidence="3">Uncharacterized protein</fullName>
    </submittedName>
</protein>
<keyword evidence="2" id="KW-0802">TPR repeat</keyword>
<reference evidence="3" key="1">
    <citation type="journal article" date="2014" name="Front. Microbiol.">
        <title>High frequency of phylogenetically diverse reductive dehalogenase-homologous genes in deep subseafloor sedimentary metagenomes.</title>
        <authorList>
            <person name="Kawai M."/>
            <person name="Futagami T."/>
            <person name="Toyoda A."/>
            <person name="Takaki Y."/>
            <person name="Nishi S."/>
            <person name="Hori S."/>
            <person name="Arai W."/>
            <person name="Tsubouchi T."/>
            <person name="Morono Y."/>
            <person name="Uchiyama I."/>
            <person name="Ito T."/>
            <person name="Fujiyama A."/>
            <person name="Inagaki F."/>
            <person name="Takami H."/>
        </authorList>
    </citation>
    <scope>NUCLEOTIDE SEQUENCE</scope>
    <source>
        <strain evidence="3">Expedition CK06-06</strain>
    </source>
</reference>
<keyword evidence="1" id="KW-0677">Repeat</keyword>
<dbReference type="PROSITE" id="PS50293">
    <property type="entry name" value="TPR_REGION"/>
    <property type="match status" value="1"/>
</dbReference>
<dbReference type="PANTHER" id="PTHR44943:SF8">
    <property type="entry name" value="TPR REPEAT-CONTAINING PROTEIN MJ0263"/>
    <property type="match status" value="1"/>
</dbReference>
<dbReference type="InterPro" id="IPR011990">
    <property type="entry name" value="TPR-like_helical_dom_sf"/>
</dbReference>
<evidence type="ECO:0000256" key="1">
    <source>
        <dbReference type="ARBA" id="ARBA00022737"/>
    </source>
</evidence>
<gene>
    <name evidence="3" type="ORF">S06H3_12502</name>
</gene>
<dbReference type="PROSITE" id="PS50005">
    <property type="entry name" value="TPR"/>
    <property type="match status" value="2"/>
</dbReference>
<dbReference type="Pfam" id="PF14559">
    <property type="entry name" value="TPR_19"/>
    <property type="match status" value="1"/>
</dbReference>
<name>X1LQZ2_9ZZZZ</name>
<accession>X1LQZ2</accession>
<evidence type="ECO:0000313" key="3">
    <source>
        <dbReference type="EMBL" id="GAI08236.1"/>
    </source>
</evidence>
<dbReference type="SMART" id="SM00028">
    <property type="entry name" value="TPR"/>
    <property type="match status" value="3"/>
</dbReference>
<sequence>AIIYLAKGKLDKAIDEFKRAISYQQNVQTMPPLYSELGNVYLKLERYEPAEIAFEDALKIAPNFVSARYGLADAYLRQNRIEEGLVELKKVVELAPESQEAKYARDAIQKIEQAKLEAQPTETDN</sequence>
<dbReference type="Pfam" id="PF13181">
    <property type="entry name" value="TPR_8"/>
    <property type="match status" value="1"/>
</dbReference>
<comment type="caution">
    <text evidence="3">The sequence shown here is derived from an EMBL/GenBank/DDBJ whole genome shotgun (WGS) entry which is preliminary data.</text>
</comment>